<dbReference type="EMBL" id="JARKHS020027428">
    <property type="protein sequence ID" value="KAK8765409.1"/>
    <property type="molecule type" value="Genomic_DNA"/>
</dbReference>
<protein>
    <submittedName>
        <fullName evidence="1">Uncharacterized protein</fullName>
    </submittedName>
</protein>
<keyword evidence="2" id="KW-1185">Reference proteome</keyword>
<gene>
    <name evidence="1" type="ORF">V5799_031980</name>
</gene>
<dbReference type="AlphaFoldDB" id="A0AAQ4DSG9"/>
<name>A0AAQ4DSG9_AMBAM</name>
<accession>A0AAQ4DSG9</accession>
<reference evidence="1 2" key="1">
    <citation type="journal article" date="2023" name="Arcadia Sci">
        <title>De novo assembly of a long-read Amblyomma americanum tick genome.</title>
        <authorList>
            <person name="Chou S."/>
            <person name="Poskanzer K.E."/>
            <person name="Rollins M."/>
            <person name="Thuy-Boun P.S."/>
        </authorList>
    </citation>
    <scope>NUCLEOTIDE SEQUENCE [LARGE SCALE GENOMIC DNA]</scope>
    <source>
        <strain evidence="1">F_SG_1</strain>
        <tissue evidence="1">Salivary glands</tissue>
    </source>
</reference>
<dbReference type="Proteomes" id="UP001321473">
    <property type="component" value="Unassembled WGS sequence"/>
</dbReference>
<sequence>MRDVALECRRIERQANGRAVRRLPACSSGKARARGTAESANMHAVSISSCDQEVARSTCSSHGPDSQLIVSFSFQAIA</sequence>
<evidence type="ECO:0000313" key="2">
    <source>
        <dbReference type="Proteomes" id="UP001321473"/>
    </source>
</evidence>
<comment type="caution">
    <text evidence="1">The sequence shown here is derived from an EMBL/GenBank/DDBJ whole genome shotgun (WGS) entry which is preliminary data.</text>
</comment>
<proteinExistence type="predicted"/>
<evidence type="ECO:0000313" key="1">
    <source>
        <dbReference type="EMBL" id="KAK8765409.1"/>
    </source>
</evidence>
<organism evidence="1 2">
    <name type="scientific">Amblyomma americanum</name>
    <name type="common">Lone star tick</name>
    <dbReference type="NCBI Taxonomy" id="6943"/>
    <lineage>
        <taxon>Eukaryota</taxon>
        <taxon>Metazoa</taxon>
        <taxon>Ecdysozoa</taxon>
        <taxon>Arthropoda</taxon>
        <taxon>Chelicerata</taxon>
        <taxon>Arachnida</taxon>
        <taxon>Acari</taxon>
        <taxon>Parasitiformes</taxon>
        <taxon>Ixodida</taxon>
        <taxon>Ixodoidea</taxon>
        <taxon>Ixodidae</taxon>
        <taxon>Amblyomminae</taxon>
        <taxon>Amblyomma</taxon>
    </lineage>
</organism>